<dbReference type="Gene3D" id="2.40.110.10">
    <property type="entry name" value="Butyryl-CoA Dehydrogenase, subunit A, domain 2"/>
    <property type="match status" value="1"/>
</dbReference>
<dbReference type="PIRSF" id="PIRSF016578">
    <property type="entry name" value="HsaA"/>
    <property type="match status" value="1"/>
</dbReference>
<dbReference type="InterPro" id="IPR052547">
    <property type="entry name" value="Mito_Isobutyryl-CoADH"/>
</dbReference>
<evidence type="ECO:0000259" key="7">
    <source>
        <dbReference type="Pfam" id="PF02770"/>
    </source>
</evidence>
<sequence>MPTEFLETLDHVISEVVDPQASVVDETGAFPTATIDALRQQGLLGLISAPEVGGMGRSWGDAARVVERLARSCGSSAMVVCMHYCGAAVIERFGGTDARKAVGAGELLTTLAFSEAGSRSHFWAPLSTAKSDGDQVVLDANKSWVTSASHATAYVWSSQPSVGSEGTATLWLVPRDAAGLAIAGPYRGLGLRGNDSAPVRATGVRIPAAARLGDDGQGFDVMMGTVLPIFQLCNAAGSLGLMESITTASVAHCSGGRFEHLNSSLADLPTIRAYLARMRIETDKVRTLWEDTIAAVEGGREDTMLRVLQVKAAAAESALQVASLGMRVCGGAAYRKEVGVERRFRDAQAASVMAPTTDVLYDFIGKAICGQELF</sequence>
<dbReference type="InterPro" id="IPR013786">
    <property type="entry name" value="AcylCoA_DH/ox_N"/>
</dbReference>
<dbReference type="InterPro" id="IPR037069">
    <property type="entry name" value="AcylCoA_DH/ox_N_sf"/>
</dbReference>
<comment type="similarity">
    <text evidence="2 5">Belongs to the acyl-CoA dehydrogenase family.</text>
</comment>
<dbReference type="SUPFAM" id="SSF56645">
    <property type="entry name" value="Acyl-CoA dehydrogenase NM domain-like"/>
    <property type="match status" value="1"/>
</dbReference>
<dbReference type="InterPro" id="IPR046373">
    <property type="entry name" value="Acyl-CoA_Oxase/DH_mid-dom_sf"/>
</dbReference>
<keyword evidence="4 5" id="KW-0274">FAD</keyword>
<dbReference type="Proteomes" id="UP000031599">
    <property type="component" value="Unassembled WGS sequence"/>
</dbReference>
<evidence type="ECO:0000256" key="5">
    <source>
        <dbReference type="RuleBase" id="RU362125"/>
    </source>
</evidence>
<proteinExistence type="inferred from homology"/>
<dbReference type="AlphaFoldDB" id="A0A0C2CX26"/>
<dbReference type="Pfam" id="PF00441">
    <property type="entry name" value="Acyl-CoA_dh_1"/>
    <property type="match status" value="1"/>
</dbReference>
<dbReference type="Gene3D" id="1.20.140.10">
    <property type="entry name" value="Butyryl-CoA Dehydrogenase, subunit A, domain 3"/>
    <property type="match status" value="1"/>
</dbReference>
<evidence type="ECO:0000256" key="4">
    <source>
        <dbReference type="ARBA" id="ARBA00022827"/>
    </source>
</evidence>
<dbReference type="SUPFAM" id="SSF47203">
    <property type="entry name" value="Acyl-CoA dehydrogenase C-terminal domain-like"/>
    <property type="match status" value="1"/>
</dbReference>
<evidence type="ECO:0000259" key="6">
    <source>
        <dbReference type="Pfam" id="PF00441"/>
    </source>
</evidence>
<feature type="domain" description="Acyl-CoA dehydrogenase/oxidase N-terminal" evidence="8">
    <location>
        <begin position="4"/>
        <end position="100"/>
    </location>
</feature>
<comment type="caution">
    <text evidence="9">The sequence shown here is derived from an EMBL/GenBank/DDBJ whole genome shotgun (WGS) entry which is preliminary data.</text>
</comment>
<dbReference type="PANTHER" id="PTHR43831">
    <property type="entry name" value="ISOBUTYRYL-COA DEHYDROGENASE"/>
    <property type="match status" value="1"/>
</dbReference>
<dbReference type="Pfam" id="PF02771">
    <property type="entry name" value="Acyl-CoA_dh_N"/>
    <property type="match status" value="1"/>
</dbReference>
<evidence type="ECO:0000313" key="9">
    <source>
        <dbReference type="EMBL" id="KIG14180.1"/>
    </source>
</evidence>
<dbReference type="Pfam" id="PF02770">
    <property type="entry name" value="Acyl-CoA_dh_M"/>
    <property type="match status" value="1"/>
</dbReference>
<evidence type="ECO:0000256" key="3">
    <source>
        <dbReference type="ARBA" id="ARBA00022630"/>
    </source>
</evidence>
<name>A0A0C2CX26_9BACT</name>
<feature type="domain" description="Acyl-CoA oxidase/dehydrogenase middle" evidence="7">
    <location>
        <begin position="111"/>
        <end position="201"/>
    </location>
</feature>
<dbReference type="GO" id="GO:0016627">
    <property type="term" value="F:oxidoreductase activity, acting on the CH-CH group of donors"/>
    <property type="evidence" value="ECO:0007669"/>
    <property type="project" value="InterPro"/>
</dbReference>
<dbReference type="EMBL" id="JMCC02000077">
    <property type="protein sequence ID" value="KIG14180.1"/>
    <property type="molecule type" value="Genomic_DNA"/>
</dbReference>
<dbReference type="GO" id="GO:0050660">
    <property type="term" value="F:flavin adenine dinucleotide binding"/>
    <property type="evidence" value="ECO:0007669"/>
    <property type="project" value="InterPro"/>
</dbReference>
<keyword evidence="5" id="KW-0560">Oxidoreductase</keyword>
<protein>
    <submittedName>
        <fullName evidence="9">Acyl-CoA dehydrogenase</fullName>
    </submittedName>
</protein>
<dbReference type="InterPro" id="IPR009075">
    <property type="entry name" value="AcylCo_DH/oxidase_C"/>
</dbReference>
<dbReference type="InterPro" id="IPR009100">
    <property type="entry name" value="AcylCoA_DH/oxidase_NM_dom_sf"/>
</dbReference>
<evidence type="ECO:0000256" key="2">
    <source>
        <dbReference type="ARBA" id="ARBA00009347"/>
    </source>
</evidence>
<gene>
    <name evidence="9" type="ORF">DB30_07038</name>
</gene>
<dbReference type="RefSeq" id="WP_052554154.1">
    <property type="nucleotide sequence ID" value="NZ_JMCC02000077.1"/>
</dbReference>
<dbReference type="InterPro" id="IPR036250">
    <property type="entry name" value="AcylCo_DH-like_C"/>
</dbReference>
<dbReference type="Gene3D" id="1.10.540.10">
    <property type="entry name" value="Acyl-CoA dehydrogenase/oxidase, N-terminal domain"/>
    <property type="match status" value="1"/>
</dbReference>
<reference evidence="9 10" key="1">
    <citation type="submission" date="2014-12" db="EMBL/GenBank/DDBJ databases">
        <title>Genome assembly of Enhygromyxa salina DSM 15201.</title>
        <authorList>
            <person name="Sharma G."/>
            <person name="Subramanian S."/>
        </authorList>
    </citation>
    <scope>NUCLEOTIDE SEQUENCE [LARGE SCALE GENOMIC DNA]</scope>
    <source>
        <strain evidence="9 10">DSM 15201</strain>
    </source>
</reference>
<organism evidence="9 10">
    <name type="scientific">Enhygromyxa salina</name>
    <dbReference type="NCBI Taxonomy" id="215803"/>
    <lineage>
        <taxon>Bacteria</taxon>
        <taxon>Pseudomonadati</taxon>
        <taxon>Myxococcota</taxon>
        <taxon>Polyangia</taxon>
        <taxon>Nannocystales</taxon>
        <taxon>Nannocystaceae</taxon>
        <taxon>Enhygromyxa</taxon>
    </lineage>
</organism>
<accession>A0A0C2CX26</accession>
<comment type="cofactor">
    <cofactor evidence="1 5">
        <name>FAD</name>
        <dbReference type="ChEBI" id="CHEBI:57692"/>
    </cofactor>
</comment>
<feature type="domain" description="Acyl-CoA dehydrogenase/oxidase C-terminal" evidence="6">
    <location>
        <begin position="216"/>
        <end position="368"/>
    </location>
</feature>
<keyword evidence="3 5" id="KW-0285">Flavoprotein</keyword>
<evidence type="ECO:0000256" key="1">
    <source>
        <dbReference type="ARBA" id="ARBA00001974"/>
    </source>
</evidence>
<evidence type="ECO:0000313" key="10">
    <source>
        <dbReference type="Proteomes" id="UP000031599"/>
    </source>
</evidence>
<dbReference type="PANTHER" id="PTHR43831:SF1">
    <property type="entry name" value="ISOBUTYRYL-COA DEHYDROGENASE, MITOCHONDRIAL"/>
    <property type="match status" value="1"/>
</dbReference>
<evidence type="ECO:0000259" key="8">
    <source>
        <dbReference type="Pfam" id="PF02771"/>
    </source>
</evidence>
<dbReference type="InterPro" id="IPR006091">
    <property type="entry name" value="Acyl-CoA_Oxase/DH_mid-dom"/>
</dbReference>